<dbReference type="EMBL" id="MFFF01000019">
    <property type="protein sequence ID" value="OGE99449.1"/>
    <property type="molecule type" value="Genomic_DNA"/>
</dbReference>
<gene>
    <name evidence="7" type="primary">mltG</name>
    <name evidence="8" type="ORF">A3J05_03865</name>
</gene>
<keyword evidence="2 7" id="KW-0812">Transmembrane</keyword>
<name>A0A1F5QB90_9BACT</name>
<dbReference type="Gene3D" id="3.30.1490.480">
    <property type="entry name" value="Endolytic murein transglycosylase"/>
    <property type="match status" value="1"/>
</dbReference>
<dbReference type="GO" id="GO:0009252">
    <property type="term" value="P:peptidoglycan biosynthetic process"/>
    <property type="evidence" value="ECO:0007669"/>
    <property type="project" value="UniProtKB-UniRule"/>
</dbReference>
<dbReference type="InterPro" id="IPR003770">
    <property type="entry name" value="MLTG-like"/>
</dbReference>
<dbReference type="EC" id="4.2.2.29" evidence="7"/>
<evidence type="ECO:0000256" key="6">
    <source>
        <dbReference type="ARBA" id="ARBA00023316"/>
    </source>
</evidence>
<feature type="site" description="Important for catalytic activity" evidence="7">
    <location>
        <position position="233"/>
    </location>
</feature>
<evidence type="ECO:0000256" key="3">
    <source>
        <dbReference type="ARBA" id="ARBA00022989"/>
    </source>
</evidence>
<evidence type="ECO:0000256" key="4">
    <source>
        <dbReference type="ARBA" id="ARBA00023136"/>
    </source>
</evidence>
<reference evidence="8 9" key="1">
    <citation type="journal article" date="2016" name="Nat. Commun.">
        <title>Thousands of microbial genomes shed light on interconnected biogeochemical processes in an aquifer system.</title>
        <authorList>
            <person name="Anantharaman K."/>
            <person name="Brown C.T."/>
            <person name="Hug L.A."/>
            <person name="Sharon I."/>
            <person name="Castelle C.J."/>
            <person name="Probst A.J."/>
            <person name="Thomas B.C."/>
            <person name="Singh A."/>
            <person name="Wilkins M.J."/>
            <person name="Karaoz U."/>
            <person name="Brodie E.L."/>
            <person name="Williams K.H."/>
            <person name="Hubbard S.S."/>
            <person name="Banfield J.F."/>
        </authorList>
    </citation>
    <scope>NUCLEOTIDE SEQUENCE [LARGE SCALE GENOMIC DNA]</scope>
</reference>
<dbReference type="Pfam" id="PF02618">
    <property type="entry name" value="YceG"/>
    <property type="match status" value="2"/>
</dbReference>
<evidence type="ECO:0000256" key="7">
    <source>
        <dbReference type="HAMAP-Rule" id="MF_02065"/>
    </source>
</evidence>
<organism evidence="8 9">
    <name type="scientific">Candidatus Doudnabacteria bacterium RIFCSPLOWO2_02_FULL_48_13</name>
    <dbReference type="NCBI Taxonomy" id="1817845"/>
    <lineage>
        <taxon>Bacteria</taxon>
        <taxon>Candidatus Doudnaibacteriota</taxon>
    </lineage>
</organism>
<dbReference type="Proteomes" id="UP000177235">
    <property type="component" value="Unassembled WGS sequence"/>
</dbReference>
<dbReference type="PANTHER" id="PTHR30518:SF2">
    <property type="entry name" value="ENDOLYTIC MUREIN TRANSGLYCOSYLASE"/>
    <property type="match status" value="1"/>
</dbReference>
<dbReference type="GO" id="GO:0071555">
    <property type="term" value="P:cell wall organization"/>
    <property type="evidence" value="ECO:0007669"/>
    <property type="project" value="UniProtKB-KW"/>
</dbReference>
<keyword evidence="4 7" id="KW-0472">Membrane</keyword>
<protein>
    <recommendedName>
        <fullName evidence="7">Endolytic murein transglycosylase</fullName>
        <ecNumber evidence="7">4.2.2.29</ecNumber>
    </recommendedName>
    <alternativeName>
        <fullName evidence="7">Peptidoglycan lytic transglycosylase</fullName>
    </alternativeName>
    <alternativeName>
        <fullName evidence="7">Peptidoglycan polymerization terminase</fullName>
    </alternativeName>
</protein>
<dbReference type="GO" id="GO:0005886">
    <property type="term" value="C:plasma membrane"/>
    <property type="evidence" value="ECO:0007669"/>
    <property type="project" value="UniProtKB-UniRule"/>
</dbReference>
<accession>A0A1F5QB90</accession>
<dbReference type="AlphaFoldDB" id="A0A1F5QB90"/>
<keyword evidence="3 7" id="KW-1133">Transmembrane helix</keyword>
<evidence type="ECO:0000313" key="9">
    <source>
        <dbReference type="Proteomes" id="UP000177235"/>
    </source>
</evidence>
<dbReference type="PANTHER" id="PTHR30518">
    <property type="entry name" value="ENDOLYTIC MUREIN TRANSGLYCOSYLASE"/>
    <property type="match status" value="1"/>
</dbReference>
<dbReference type="GO" id="GO:0008932">
    <property type="term" value="F:lytic endotransglycosylase activity"/>
    <property type="evidence" value="ECO:0007669"/>
    <property type="project" value="UniProtKB-UniRule"/>
</dbReference>
<proteinExistence type="inferred from homology"/>
<comment type="caution">
    <text evidence="8">The sequence shown here is derived from an EMBL/GenBank/DDBJ whole genome shotgun (WGS) entry which is preliminary data.</text>
</comment>
<comment type="similarity">
    <text evidence="7">Belongs to the transglycosylase MltG family.</text>
</comment>
<keyword evidence="5 7" id="KW-0456">Lyase</keyword>
<sequence>MRQILSLLKWTAILLVIASVAFAIFVGIKLNKPATTESLARDFEIRKGDTAGQVVDRLMENKFIRNDLIMEVYLRWKNAEDKLQAGVYLLDSNMTIPEIVQILTQGQVKASGLRVTVIEGWGIRDIATRFENLGLAQTEEFTEAAGLPLVLENDLPDYSQYDFLKHKPAGASLEGFLFPDTYLAKEDSSAETIVRKMLDNFGSKVTPQMITEIEKQNRKLYDVLILASLVEREVGRNLKTGTKLTEQQIKTLAEERRLVAGVFMNRLKLGMALESDATVNYITGKKTPRAALEDLNISSPYNTYLNRGLPPTPIGNPSLDSIRAAISPADTDFLFFLTAPDGTAYFGRNLQEHARNRQLYLE</sequence>
<evidence type="ECO:0000256" key="2">
    <source>
        <dbReference type="ARBA" id="ARBA00022692"/>
    </source>
</evidence>
<keyword evidence="1 7" id="KW-1003">Cell membrane</keyword>
<comment type="function">
    <text evidence="7">Functions as a peptidoglycan terminase that cleaves nascent peptidoglycan strands endolytically to terminate their elongation.</text>
</comment>
<dbReference type="HAMAP" id="MF_02065">
    <property type="entry name" value="MltG"/>
    <property type="match status" value="1"/>
</dbReference>
<dbReference type="NCBIfam" id="TIGR00247">
    <property type="entry name" value="endolytic transglycosylase MltG"/>
    <property type="match status" value="1"/>
</dbReference>
<evidence type="ECO:0000256" key="5">
    <source>
        <dbReference type="ARBA" id="ARBA00023239"/>
    </source>
</evidence>
<keyword evidence="6 7" id="KW-0961">Cell wall biogenesis/degradation</keyword>
<dbReference type="CDD" id="cd08010">
    <property type="entry name" value="MltG_like"/>
    <property type="match status" value="1"/>
</dbReference>
<comment type="catalytic activity">
    <reaction evidence="7">
        <text>a peptidoglycan chain = a peptidoglycan chain with N-acetyl-1,6-anhydromuramyl-[peptide] at the reducing end + a peptidoglycan chain with N-acetylglucosamine at the non-reducing end.</text>
        <dbReference type="EC" id="4.2.2.29"/>
    </reaction>
</comment>
<evidence type="ECO:0000313" key="8">
    <source>
        <dbReference type="EMBL" id="OGE99449.1"/>
    </source>
</evidence>
<evidence type="ECO:0000256" key="1">
    <source>
        <dbReference type="ARBA" id="ARBA00022475"/>
    </source>
</evidence>